<gene>
    <name evidence="1" type="ORF">JCM18694_30220</name>
</gene>
<proteinExistence type="predicted"/>
<organism evidence="1 2">
    <name type="scientific">Prolixibacter denitrificans</name>
    <dbReference type="NCBI Taxonomy" id="1541063"/>
    <lineage>
        <taxon>Bacteria</taxon>
        <taxon>Pseudomonadati</taxon>
        <taxon>Bacteroidota</taxon>
        <taxon>Bacteroidia</taxon>
        <taxon>Marinilabiliales</taxon>
        <taxon>Prolixibacteraceae</taxon>
        <taxon>Prolixibacter</taxon>
    </lineage>
</organism>
<accession>A0ABQ0ZMZ0</accession>
<dbReference type="EMBL" id="BLAU01000001">
    <property type="protein sequence ID" value="GET22776.1"/>
    <property type="molecule type" value="Genomic_DNA"/>
</dbReference>
<keyword evidence="2" id="KW-1185">Reference proteome</keyword>
<dbReference type="InterPro" id="IPR025316">
    <property type="entry name" value="DUF4221"/>
</dbReference>
<evidence type="ECO:0008006" key="3">
    <source>
        <dbReference type="Google" id="ProtNLM"/>
    </source>
</evidence>
<dbReference type="Proteomes" id="UP000396862">
    <property type="component" value="Unassembled WGS sequence"/>
</dbReference>
<comment type="caution">
    <text evidence="1">The sequence shown here is derived from an EMBL/GenBank/DDBJ whole genome shotgun (WGS) entry which is preliminary data.</text>
</comment>
<evidence type="ECO:0000313" key="2">
    <source>
        <dbReference type="Proteomes" id="UP000396862"/>
    </source>
</evidence>
<reference evidence="1 2" key="1">
    <citation type="submission" date="2019-10" db="EMBL/GenBank/DDBJ databases">
        <title>Prolixibacter strains distinguished by the presence of nitrate reductase genes were adept at nitrate-dependent anaerobic corrosion of metallic iron and carbon steel.</title>
        <authorList>
            <person name="Iino T."/>
            <person name="Shono N."/>
            <person name="Ito K."/>
            <person name="Nakamura R."/>
            <person name="Sueoka K."/>
            <person name="Harayama S."/>
            <person name="Ohkuma M."/>
        </authorList>
    </citation>
    <scope>NUCLEOTIDE SEQUENCE [LARGE SCALE GENOMIC DNA]</scope>
    <source>
        <strain evidence="1 2">MIC1-1</strain>
    </source>
</reference>
<name>A0ABQ0ZMZ0_9BACT</name>
<sequence>MLLVFAASSCQWKSKAKQKQPDDFHQDILLMKGEKNFYLDDETSNWSLSLHYLEKDSALAFYTDYNKTVNVFDYRTGHLTDKVDVGDRVKNVHEVFAYNLDSIFIYSFAQTTIFLERKDGSTVWKFPIDMGDYLKTFTLMPYLSTMRPVIYYKQNWYFMCSGLGEYPDIVTKREERPTWMCYHPANKKVSFLSGFPEFYIHNNMGTYQYWRPSGTFNPSRGELVTSFKASNQVNVLNLDNQEERWVSLKSHYFDTIPLPFKGKDRDYESQQESYYHYLKYPSYEGIFYDKYRHVYYRFILHGVEKPDLTKRAKAYFDKKMSILVADEDFNILGETPVYSGYYVPVTFVTPEGLHVLKLTNDENVATFTVFQLNPKYRL</sequence>
<protein>
    <recommendedName>
        <fullName evidence="3">DUF4221 domain-containing protein</fullName>
    </recommendedName>
</protein>
<evidence type="ECO:0000313" key="1">
    <source>
        <dbReference type="EMBL" id="GET22776.1"/>
    </source>
</evidence>
<dbReference type="Pfam" id="PF13970">
    <property type="entry name" value="DUF4221"/>
    <property type="match status" value="1"/>
</dbReference>
<dbReference type="SUPFAM" id="SSF50969">
    <property type="entry name" value="YVTN repeat-like/Quinoprotein amine dehydrogenase"/>
    <property type="match status" value="1"/>
</dbReference>
<dbReference type="InterPro" id="IPR011044">
    <property type="entry name" value="Quino_amine_DH_bsu"/>
</dbReference>